<feature type="transmembrane region" description="Helical" evidence="1">
    <location>
        <begin position="119"/>
        <end position="139"/>
    </location>
</feature>
<dbReference type="RefSeq" id="WP_005980717.1">
    <property type="nucleotide sequence ID" value="NZ_CABKNW010000005.1"/>
</dbReference>
<sequence>MKLNSIKDKLFKMLAEDLDLGYVVEIVKKNLDFKSKMKMIIDIARKSENYDFIIFLIKMTAAISIFLPIISQLCSMKSINIFKLNFQTFKQIPVLFVSIFPIIVIGRKNLIFKDGAFKAIILILYYIVCIPITIVIFGLNIGKIGNEYEDVYYLVFAVNIMLLFTSHIVLIKYCVTDIILRKRKVKSSDVIITLMTYITLGISFGALYSVINIYYDGTAFHGMEDVNTTLYFYFKHIYFSFVTLTTLGYGDIYPLKFLGQFFVIIEALTGIFLLNFSLGITLSSGILNFQIVQKDDGDKTKETDKSGEKSNE</sequence>
<feature type="transmembrane region" description="Helical" evidence="1">
    <location>
        <begin position="52"/>
        <end position="71"/>
    </location>
</feature>
<evidence type="ECO:0000313" key="4">
    <source>
        <dbReference type="Proteomes" id="UP000249008"/>
    </source>
</evidence>
<feature type="transmembrane region" description="Helical" evidence="1">
    <location>
        <begin position="91"/>
        <end position="107"/>
    </location>
</feature>
<dbReference type="InterPro" id="IPR013099">
    <property type="entry name" value="K_chnl_dom"/>
</dbReference>
<feature type="transmembrane region" description="Helical" evidence="1">
    <location>
        <begin position="231"/>
        <end position="249"/>
    </location>
</feature>
<keyword evidence="1" id="KW-0472">Membrane</keyword>
<dbReference type="AlphaFoldDB" id="A0AAX2JDC6"/>
<name>A0AAX2JDC6_9FUSO</name>
<accession>A0AAX2JDC6</accession>
<proteinExistence type="predicted"/>
<dbReference type="KEGG" id="ful:C4N20_03770"/>
<evidence type="ECO:0000313" key="3">
    <source>
        <dbReference type="EMBL" id="SQJ11267.1"/>
    </source>
</evidence>
<feature type="transmembrane region" description="Helical" evidence="1">
    <location>
        <begin position="190"/>
        <end position="211"/>
    </location>
</feature>
<feature type="transmembrane region" description="Helical" evidence="1">
    <location>
        <begin position="261"/>
        <end position="282"/>
    </location>
</feature>
<dbReference type="Proteomes" id="UP000249008">
    <property type="component" value="Chromosome 1"/>
</dbReference>
<dbReference type="EMBL" id="LS483487">
    <property type="protein sequence ID" value="SQJ11267.1"/>
    <property type="molecule type" value="Genomic_DNA"/>
</dbReference>
<gene>
    <name evidence="3" type="ORF">NCTC12112_02637</name>
</gene>
<evidence type="ECO:0000256" key="1">
    <source>
        <dbReference type="SAM" id="Phobius"/>
    </source>
</evidence>
<dbReference type="Gene3D" id="1.10.287.70">
    <property type="match status" value="1"/>
</dbReference>
<keyword evidence="1" id="KW-0812">Transmembrane</keyword>
<feature type="transmembrane region" description="Helical" evidence="1">
    <location>
        <begin position="151"/>
        <end position="170"/>
    </location>
</feature>
<feature type="domain" description="Potassium channel" evidence="2">
    <location>
        <begin position="229"/>
        <end position="279"/>
    </location>
</feature>
<evidence type="ECO:0000259" key="2">
    <source>
        <dbReference type="Pfam" id="PF07885"/>
    </source>
</evidence>
<dbReference type="GeneID" id="78453915"/>
<protein>
    <submittedName>
        <fullName evidence="3">Ion channel</fullName>
    </submittedName>
</protein>
<reference evidence="3 4" key="1">
    <citation type="submission" date="2018-06" db="EMBL/GenBank/DDBJ databases">
        <authorList>
            <consortium name="Pathogen Informatics"/>
            <person name="Doyle S."/>
        </authorList>
    </citation>
    <scope>NUCLEOTIDE SEQUENCE [LARGE SCALE GENOMIC DNA]</scope>
    <source>
        <strain evidence="3 4">NCTC12112</strain>
    </source>
</reference>
<dbReference type="Pfam" id="PF07885">
    <property type="entry name" value="Ion_trans_2"/>
    <property type="match status" value="1"/>
</dbReference>
<dbReference type="SUPFAM" id="SSF81324">
    <property type="entry name" value="Voltage-gated potassium channels"/>
    <property type="match status" value="1"/>
</dbReference>
<keyword evidence="1" id="KW-1133">Transmembrane helix</keyword>
<organism evidence="3 4">
    <name type="scientific">Fusobacterium ulcerans</name>
    <dbReference type="NCBI Taxonomy" id="861"/>
    <lineage>
        <taxon>Bacteria</taxon>
        <taxon>Fusobacteriati</taxon>
        <taxon>Fusobacteriota</taxon>
        <taxon>Fusobacteriia</taxon>
        <taxon>Fusobacteriales</taxon>
        <taxon>Fusobacteriaceae</taxon>
        <taxon>Fusobacterium</taxon>
    </lineage>
</organism>